<accession>A0A5B0N5B3</accession>
<evidence type="ECO:0000256" key="5">
    <source>
        <dbReference type="SAM" id="SignalP"/>
    </source>
</evidence>
<dbReference type="EMBL" id="VDEP01000376">
    <property type="protein sequence ID" value="KAA1092235.1"/>
    <property type="molecule type" value="Genomic_DNA"/>
</dbReference>
<keyword evidence="2 4" id="KW-0378">Hydrolase</keyword>
<dbReference type="PANTHER" id="PTHR40079">
    <property type="entry name" value="MANNAN ENDO-1,4-BETA-MANNOSIDASE E-RELATED"/>
    <property type="match status" value="1"/>
</dbReference>
<feature type="signal peptide" evidence="5">
    <location>
        <begin position="1"/>
        <end position="24"/>
    </location>
</feature>
<comment type="similarity">
    <text evidence="1 4">Belongs to the glycosyl hydrolase 26 family.</text>
</comment>
<dbReference type="InterPro" id="IPR017853">
    <property type="entry name" value="GH"/>
</dbReference>
<evidence type="ECO:0000313" key="10">
    <source>
        <dbReference type="Proteomes" id="UP000324748"/>
    </source>
</evidence>
<proteinExistence type="inferred from homology"/>
<dbReference type="Gene3D" id="3.20.20.80">
    <property type="entry name" value="Glycosidases"/>
    <property type="match status" value="1"/>
</dbReference>
<dbReference type="PROSITE" id="PS51764">
    <property type="entry name" value="GH26"/>
    <property type="match status" value="1"/>
</dbReference>
<dbReference type="Proteomes" id="UP000325313">
    <property type="component" value="Unassembled WGS sequence"/>
</dbReference>
<evidence type="ECO:0000256" key="3">
    <source>
        <dbReference type="ARBA" id="ARBA00023295"/>
    </source>
</evidence>
<feature type="active site" description="Nucleophile" evidence="4">
    <location>
        <position position="260"/>
    </location>
</feature>
<dbReference type="SUPFAM" id="SSF51445">
    <property type="entry name" value="(Trans)glycosidases"/>
    <property type="match status" value="1"/>
</dbReference>
<organism evidence="7 10">
    <name type="scientific">Puccinia graminis f. sp. tritici</name>
    <dbReference type="NCBI Taxonomy" id="56615"/>
    <lineage>
        <taxon>Eukaryota</taxon>
        <taxon>Fungi</taxon>
        <taxon>Dikarya</taxon>
        <taxon>Basidiomycota</taxon>
        <taxon>Pucciniomycotina</taxon>
        <taxon>Pucciniomycetes</taxon>
        <taxon>Pucciniales</taxon>
        <taxon>Pucciniaceae</taxon>
        <taxon>Puccinia</taxon>
    </lineage>
</organism>
<gene>
    <name evidence="7" type="ORF">PGT21_025989</name>
    <name evidence="8" type="ORF">PGT21_026252</name>
    <name evidence="9" type="ORF">PGTUg99_002252</name>
</gene>
<dbReference type="GO" id="GO:0006080">
    <property type="term" value="P:substituted mannan metabolic process"/>
    <property type="evidence" value="ECO:0007669"/>
    <property type="project" value="InterPro"/>
</dbReference>
<evidence type="ECO:0000259" key="6">
    <source>
        <dbReference type="PROSITE" id="PS51764"/>
    </source>
</evidence>
<evidence type="ECO:0000256" key="2">
    <source>
        <dbReference type="ARBA" id="ARBA00022801"/>
    </source>
</evidence>
<dbReference type="EMBL" id="VSWC01000118">
    <property type="protein sequence ID" value="KAA1084377.1"/>
    <property type="molecule type" value="Genomic_DNA"/>
</dbReference>
<dbReference type="EMBL" id="VSWC01000118">
    <property type="protein sequence ID" value="KAA1084387.1"/>
    <property type="molecule type" value="Genomic_DNA"/>
</dbReference>
<protein>
    <recommendedName>
        <fullName evidence="6">GH26 domain-containing protein</fullName>
    </recommendedName>
</protein>
<feature type="domain" description="GH26" evidence="6">
    <location>
        <begin position="1"/>
        <end position="342"/>
    </location>
</feature>
<sequence length="356" mass="40396">MRVEVLFLEVLLLLSAIYTTGVDANRSPSLGLNSSNLQLNGIAFGAIPAFKERYYPNTPSQINAKLPRPISIMGDYVELDRNAEGLRKIDWHLDTLLKLPGKPVYQIALMPNHGLLSVSPFVINRIAAKMAEINRNNVTVWLRFGHEMNGQWYNWGMNPWLFKDKWRALSVAVRRAAPDTYMMWAPNARFGDSVDSTKGGYTQYWPGSDYVDIAALSFYHFGGTRRRNLIPRENLALEKIQEFSKLYGSQGEGKPIVLAETSAPFTRLISTKQPERGGASERDIKITWLKQLFSQNMKRSVPDLKAISWFEIIKSETAPGRSDAKSEDFRLLLGNRGVSEEAREYMQQTISNDKDE</sequence>
<feature type="chain" id="PRO_5033473835" description="GH26 domain-containing protein" evidence="5">
    <location>
        <begin position="25"/>
        <end position="356"/>
    </location>
</feature>
<name>A0A5B0N5B3_PUCGR</name>
<comment type="caution">
    <text evidence="7">The sequence shown here is derived from an EMBL/GenBank/DDBJ whole genome shotgun (WGS) entry which is preliminary data.</text>
</comment>
<keyword evidence="5" id="KW-0732">Signal</keyword>
<dbReference type="GO" id="GO:0016985">
    <property type="term" value="F:mannan endo-1,4-beta-mannosidase activity"/>
    <property type="evidence" value="ECO:0007669"/>
    <property type="project" value="InterPro"/>
</dbReference>
<evidence type="ECO:0000313" key="9">
    <source>
        <dbReference type="EMBL" id="KAA1092235.1"/>
    </source>
</evidence>
<dbReference type="PANTHER" id="PTHR40079:SF6">
    <property type="entry name" value="GH26 DOMAIN-CONTAINING PROTEIN"/>
    <property type="match status" value="1"/>
</dbReference>
<keyword evidence="3 4" id="KW-0326">Glycosidase</keyword>
<dbReference type="InterPro" id="IPR000805">
    <property type="entry name" value="Glyco_hydro_26"/>
</dbReference>
<dbReference type="Proteomes" id="UP000324748">
    <property type="component" value="Unassembled WGS sequence"/>
</dbReference>
<dbReference type="AlphaFoldDB" id="A0A5B0N5B3"/>
<evidence type="ECO:0000313" key="7">
    <source>
        <dbReference type="EMBL" id="KAA1084377.1"/>
    </source>
</evidence>
<evidence type="ECO:0000256" key="4">
    <source>
        <dbReference type="PROSITE-ProRule" id="PRU01100"/>
    </source>
</evidence>
<dbReference type="Pfam" id="PF02156">
    <property type="entry name" value="Glyco_hydro_26"/>
    <property type="match status" value="1"/>
</dbReference>
<feature type="active site" description="Proton donor" evidence="4">
    <location>
        <position position="147"/>
    </location>
</feature>
<dbReference type="OrthoDB" id="428177at2759"/>
<reference evidence="10 11" key="1">
    <citation type="submission" date="2019-05" db="EMBL/GenBank/DDBJ databases">
        <title>Emergence of the Ug99 lineage of the wheat stem rust pathogen through somatic hybridization.</title>
        <authorList>
            <person name="Li F."/>
            <person name="Upadhyaya N.M."/>
            <person name="Sperschneider J."/>
            <person name="Matny O."/>
            <person name="Nguyen-Phuc H."/>
            <person name="Mago R."/>
            <person name="Raley C."/>
            <person name="Miller M.E."/>
            <person name="Silverstein K.A.T."/>
            <person name="Henningsen E."/>
            <person name="Hirsch C.D."/>
            <person name="Visser B."/>
            <person name="Pretorius Z.A."/>
            <person name="Steffenson B.J."/>
            <person name="Schwessinger B."/>
            <person name="Dodds P.N."/>
            <person name="Figueroa M."/>
        </authorList>
    </citation>
    <scope>NUCLEOTIDE SEQUENCE [LARGE SCALE GENOMIC DNA]</scope>
    <source>
        <strain evidence="7">21-0</strain>
        <strain evidence="9 11">Ug99</strain>
    </source>
</reference>
<evidence type="ECO:0000313" key="11">
    <source>
        <dbReference type="Proteomes" id="UP000325313"/>
    </source>
</evidence>
<keyword evidence="10" id="KW-1185">Reference proteome</keyword>
<evidence type="ECO:0000256" key="1">
    <source>
        <dbReference type="ARBA" id="ARBA00007754"/>
    </source>
</evidence>
<dbReference type="InterPro" id="IPR022790">
    <property type="entry name" value="GH26_dom"/>
</dbReference>
<evidence type="ECO:0000313" key="8">
    <source>
        <dbReference type="EMBL" id="KAA1084387.1"/>
    </source>
</evidence>